<organism evidence="2">
    <name type="scientific">Siphoviridae sp. ct4T77</name>
    <dbReference type="NCBI Taxonomy" id="2823563"/>
    <lineage>
        <taxon>Viruses</taxon>
        <taxon>Duplodnaviria</taxon>
        <taxon>Heunggongvirae</taxon>
        <taxon>Uroviricota</taxon>
        <taxon>Caudoviricetes</taxon>
    </lineage>
</organism>
<protein>
    <submittedName>
        <fullName evidence="2">AAA domain protein</fullName>
    </submittedName>
</protein>
<accession>A0A8S5L8Z7</accession>
<dbReference type="Pfam" id="PF13479">
    <property type="entry name" value="AAA_24"/>
    <property type="match status" value="1"/>
</dbReference>
<reference evidence="2" key="1">
    <citation type="journal article" date="2021" name="Proc. Natl. Acad. Sci. U.S.A.">
        <title>A Catalog of Tens of Thousands of Viruses from Human Metagenomes Reveals Hidden Associations with Chronic Diseases.</title>
        <authorList>
            <person name="Tisza M.J."/>
            <person name="Buck C.B."/>
        </authorList>
    </citation>
    <scope>NUCLEOTIDE SEQUENCE</scope>
    <source>
        <strain evidence="2">Ct4T77</strain>
    </source>
</reference>
<evidence type="ECO:0000256" key="1">
    <source>
        <dbReference type="SAM" id="Coils"/>
    </source>
</evidence>
<evidence type="ECO:0000313" key="2">
    <source>
        <dbReference type="EMBL" id="DAD66359.1"/>
    </source>
</evidence>
<feature type="coiled-coil region" evidence="1">
    <location>
        <begin position="235"/>
        <end position="262"/>
    </location>
</feature>
<dbReference type="SUPFAM" id="SSF52540">
    <property type="entry name" value="P-loop containing nucleoside triphosphate hydrolases"/>
    <property type="match status" value="1"/>
</dbReference>
<dbReference type="EMBL" id="BK014659">
    <property type="protein sequence ID" value="DAD66359.1"/>
    <property type="molecule type" value="Genomic_DNA"/>
</dbReference>
<name>A0A8S5L8Z7_9CAUD</name>
<dbReference type="InterPro" id="IPR027417">
    <property type="entry name" value="P-loop_NTPase"/>
</dbReference>
<keyword evidence="1" id="KW-0175">Coiled coil</keyword>
<proteinExistence type="predicted"/>
<sequence length="313" mass="35004">MSLIKRYFELETPSCVKMMIYGQSGMGKTTLALSAPRPLLLDFDGGVKRVNIAHVKDVGTVQVNTWAEVNAVLQEDLSGFDSIVVDTAGKMMDFIITHVCGFRQPQLRDWGAINLEVQNFVRSISALNKNIVIVAHRDVRKEGDTNVFIPAIREKTYNALVAELDLLGYMETKTENGIVKRSITFDPTPRNDGKNTCGLPSVMIIPEIINRANGQTTAPNDFIQAQIIEPYKAMIEVKRSEAHKYEQVMDEIREAIELVTDEASANDFIERIDEYEHIGSSKKQAGILINEKAKSLGLVLNKSTKRYEPAETK</sequence>